<dbReference type="InterPro" id="IPR043137">
    <property type="entry name" value="GGT_ssub_C"/>
</dbReference>
<evidence type="ECO:0000313" key="5">
    <source>
        <dbReference type="EMBL" id="CCO61630.1"/>
    </source>
</evidence>
<gene>
    <name evidence="5" type="ORF">VIBNI_B1911</name>
</gene>
<evidence type="ECO:0000256" key="1">
    <source>
        <dbReference type="ARBA" id="ARBA00009381"/>
    </source>
</evidence>
<dbReference type="PRINTS" id="PR01210">
    <property type="entry name" value="GGTRANSPTASE"/>
</dbReference>
<evidence type="ECO:0000256" key="3">
    <source>
        <dbReference type="ARBA" id="ARBA00022801"/>
    </source>
</evidence>
<organism evidence="5 6">
    <name type="scientific">Vibrio nigripulchritudo</name>
    <dbReference type="NCBI Taxonomy" id="28173"/>
    <lineage>
        <taxon>Bacteria</taxon>
        <taxon>Pseudomonadati</taxon>
        <taxon>Pseudomonadota</taxon>
        <taxon>Gammaproteobacteria</taxon>
        <taxon>Vibrionales</taxon>
        <taxon>Vibrionaceae</taxon>
        <taxon>Vibrio</taxon>
    </lineage>
</organism>
<dbReference type="InterPro" id="IPR029055">
    <property type="entry name" value="Ntn_hydrolases_N"/>
</dbReference>
<dbReference type="SUPFAM" id="SSF56235">
    <property type="entry name" value="N-terminal nucleophile aminohydrolases (Ntn hydrolases)"/>
    <property type="match status" value="1"/>
</dbReference>
<dbReference type="OrthoDB" id="5297205at2"/>
<dbReference type="Pfam" id="PF01019">
    <property type="entry name" value="G_glu_transpept"/>
    <property type="match status" value="2"/>
</dbReference>
<evidence type="ECO:0000256" key="4">
    <source>
        <dbReference type="ARBA" id="ARBA00023145"/>
    </source>
</evidence>
<dbReference type="STRING" id="28173.VIBNI_B1911"/>
<reference evidence="5 6" key="1">
    <citation type="journal article" date="2013" name="ISME J.">
        <title>Comparative genomics of pathogenic lineages of Vibrio nigripulchritudo identifies virulence-associated traits.</title>
        <authorList>
            <person name="Goudenege D."/>
            <person name="Labreuche Y."/>
            <person name="Krin E."/>
            <person name="Ansquer D."/>
            <person name="Mangenot S."/>
            <person name="Calteau A."/>
            <person name="Medigue C."/>
            <person name="Mazel D."/>
            <person name="Polz M.F."/>
            <person name="Le Roux F."/>
        </authorList>
    </citation>
    <scope>NUCLEOTIDE SEQUENCE [LARGE SCALE GENOMIC DNA]</scope>
    <source>
        <strain evidence="6">SnF1</strain>
    </source>
</reference>
<name>U4KJ13_9VIBR</name>
<accession>U4KJ13</accession>
<keyword evidence="3" id="KW-0378">Hydrolase</keyword>
<protein>
    <submittedName>
        <fullName evidence="5">Putative Gamma-glutamyltransferase</fullName>
        <ecNumber evidence="5">2.3.2.2</ecNumber>
    </submittedName>
</protein>
<dbReference type="InterPro" id="IPR051792">
    <property type="entry name" value="GGT_bact"/>
</dbReference>
<dbReference type="PANTHER" id="PTHR43199:SF1">
    <property type="entry name" value="GLUTATHIONE HYDROLASE PROENZYME"/>
    <property type="match status" value="1"/>
</dbReference>
<comment type="similarity">
    <text evidence="1">Belongs to the gamma-glutamyltransferase family.</text>
</comment>
<evidence type="ECO:0000256" key="2">
    <source>
        <dbReference type="ARBA" id="ARBA00022679"/>
    </source>
</evidence>
<proteinExistence type="inferred from homology"/>
<dbReference type="AlphaFoldDB" id="U4KJ13"/>
<dbReference type="KEGG" id="vni:VIBNI_B1911"/>
<dbReference type="EC" id="2.3.2.2" evidence="5"/>
<sequence>MDQISNSLKLSKNTLHSKKGMVTSQNKLASHVGVDILNRGGNAVDAAIATSFALGAAEPWMSGIGGGGYMMVLKKGEHNAQVIDFGMRSPANLNLTDYPLTSEKGGDLFNWPRVKNDHNIKGAKAVAIPGCVAGMGLAHECFGTLDWSSLIQPAISLAKKGLSVDWYCQLILSGAAADLSACQTMKDTFFDDSGFPKSSPWNVSTQNICHLEKLACSLESISKNGSAEFYEGALAQSIVADLNRLGGHHTLNDFKSYRAQLKDATRFPYRGNHVYITPDMTAGPTLKRAFNLLERALQPGQSLNAKAYSAFDQVFRKSYQERLVEMGDIESEGMPSCTTHFNVIDSEGTLVSVTQTLVSIFGSRIMLPTSGIIPNNGIMWFDPEPGKPNSLAPNKKCLSNMCPVLIARKDGTSFAIGASGGRKIMPAVAQLSSFVMDYNMNAHQAMHAPRIDTSQPDKTYVDEALGKDILAELEGVIDRSEAVKRTVYPYTFACPSIIESTRAGNFGITEISSPWADCATQ</sequence>
<dbReference type="GO" id="GO:0103068">
    <property type="term" value="F:leukotriene C4 gamma-glutamyl transferase activity"/>
    <property type="evidence" value="ECO:0007669"/>
    <property type="project" value="UniProtKB-EC"/>
</dbReference>
<dbReference type="PATRIC" id="fig|1260221.3.peg.5486"/>
<dbReference type="EMBL" id="FO203527">
    <property type="protein sequence ID" value="CCO61630.1"/>
    <property type="molecule type" value="Genomic_DNA"/>
</dbReference>
<evidence type="ECO:0000313" key="6">
    <source>
        <dbReference type="Proteomes" id="UP000016895"/>
    </source>
</evidence>
<keyword evidence="6" id="KW-1185">Reference proteome</keyword>
<dbReference type="RefSeq" id="WP_022562030.1">
    <property type="nucleotide sequence ID" value="NC_022543.1"/>
</dbReference>
<keyword evidence="2 5" id="KW-0808">Transferase</keyword>
<keyword evidence="4" id="KW-0865">Zymogen</keyword>
<dbReference type="GO" id="GO:0016787">
    <property type="term" value="F:hydrolase activity"/>
    <property type="evidence" value="ECO:0007669"/>
    <property type="project" value="UniProtKB-KW"/>
</dbReference>
<keyword evidence="5" id="KW-0012">Acyltransferase</keyword>
<dbReference type="Gene3D" id="3.60.20.40">
    <property type="match status" value="1"/>
</dbReference>
<dbReference type="Proteomes" id="UP000016895">
    <property type="component" value="Chromosome 2"/>
</dbReference>
<dbReference type="PANTHER" id="PTHR43199">
    <property type="entry name" value="GLUTATHIONE HYDROLASE"/>
    <property type="match status" value="1"/>
</dbReference>